<dbReference type="NCBIfam" id="TIGR01444">
    <property type="entry name" value="fkbM_fam"/>
    <property type="match status" value="1"/>
</dbReference>
<feature type="domain" description="Methyltransferase FkbM" evidence="1">
    <location>
        <begin position="94"/>
        <end position="248"/>
    </location>
</feature>
<name>A0A1U7EXK0_NATPD</name>
<keyword evidence="2" id="KW-0489">Methyltransferase</keyword>
<dbReference type="EMBL" id="CR936257">
    <property type="protein sequence ID" value="CAI49904.1"/>
    <property type="molecule type" value="Genomic_DNA"/>
</dbReference>
<dbReference type="Pfam" id="PF05050">
    <property type="entry name" value="Methyltransf_21"/>
    <property type="match status" value="1"/>
</dbReference>
<dbReference type="GO" id="GO:0032259">
    <property type="term" value="P:methylation"/>
    <property type="evidence" value="ECO:0007669"/>
    <property type="project" value="UniProtKB-KW"/>
</dbReference>
<dbReference type="OrthoDB" id="275825at2157"/>
<dbReference type="AlphaFoldDB" id="A0A1U7EXK0"/>
<dbReference type="InterPro" id="IPR006342">
    <property type="entry name" value="FkbM_mtfrase"/>
</dbReference>
<dbReference type="HOGENOM" id="CLU_081183_0_0_2"/>
<dbReference type="Gene3D" id="3.40.50.150">
    <property type="entry name" value="Vaccinia Virus protein VP39"/>
    <property type="match status" value="1"/>
</dbReference>
<protein>
    <submittedName>
        <fullName evidence="2">FkbM family methyltransferase</fullName>
        <ecNumber evidence="2">2.1.1.-</ecNumber>
    </submittedName>
</protein>
<proteinExistence type="predicted"/>
<keyword evidence="2" id="KW-0808">Transferase</keyword>
<evidence type="ECO:0000313" key="3">
    <source>
        <dbReference type="Proteomes" id="UP000002698"/>
    </source>
</evidence>
<dbReference type="InterPro" id="IPR052514">
    <property type="entry name" value="SAM-dependent_MTase"/>
</dbReference>
<dbReference type="PANTHER" id="PTHR34203:SF15">
    <property type="entry name" value="SLL1173 PROTEIN"/>
    <property type="match status" value="1"/>
</dbReference>
<dbReference type="EnsemblBacteria" id="CAI49904">
    <property type="protein sequence ID" value="CAI49904"/>
    <property type="gene ID" value="NP_3626A"/>
</dbReference>
<sequence length="263" mass="28560">MGFDGRLYTAYLEPGLDRLGVRTHLSSLYWALGVPGMLFRLSSQETATHAVNGVTVEFPIETRWQYERFRWMHPEIRLFEELVDELGPGDVFYDVGAHLGWHSVVAANAADDVTVEAFEPHPQVADRLRTVVDATGHSIAVRECALADRDGTAEFEAEPTPAAALSGAQDDPPASTVEVALAAGDSLVAEGAVEPPDILKIDAEGADAAVLSGLQETIAAHRPRRIYCEVHVDGDEIRELLSSFGYSFEPIASTRPVLRAVPK</sequence>
<keyword evidence="3" id="KW-1185">Reference proteome</keyword>
<dbReference type="STRING" id="348780.NP_3626A"/>
<organism evidence="2 3">
    <name type="scientific">Natronomonas pharaonis (strain ATCC 35678 / DSM 2160 / CIP 103997 / JCM 8858 / NBRC 14720 / NCIMB 2260 / Gabara)</name>
    <name type="common">Halobacterium pharaonis</name>
    <dbReference type="NCBI Taxonomy" id="348780"/>
    <lineage>
        <taxon>Archaea</taxon>
        <taxon>Methanobacteriati</taxon>
        <taxon>Methanobacteriota</taxon>
        <taxon>Stenosarchaea group</taxon>
        <taxon>Halobacteria</taxon>
        <taxon>Halobacteriales</taxon>
        <taxon>Natronomonadaceae</taxon>
        <taxon>Natronomonas</taxon>
    </lineage>
</organism>
<reference evidence="2 3" key="1">
    <citation type="journal article" date="2005" name="Genome Res.">
        <title>Living with two extremes: conclusions from the genome sequence of Natronomonas pharaonis.</title>
        <authorList>
            <person name="Falb M."/>
            <person name="Pfeiffer F."/>
            <person name="Palm P."/>
            <person name="Rodewald K."/>
            <person name="Hickmann V."/>
            <person name="Tittor J."/>
            <person name="Oesterhelt D."/>
        </authorList>
    </citation>
    <scope>NUCLEOTIDE SEQUENCE [LARGE SCALE GENOMIC DNA]</scope>
    <source>
        <strain evidence="3">ATCC 35678 / DSM 2160 / CIP 103997 / JCM 8858 / NBRC 14720 / NCIMB 2260 / Gabara</strain>
    </source>
</reference>
<dbReference type="InterPro" id="IPR029063">
    <property type="entry name" value="SAM-dependent_MTases_sf"/>
</dbReference>
<dbReference type="eggNOG" id="arCOG01402">
    <property type="taxonomic scope" value="Archaea"/>
</dbReference>
<accession>A0A1U7EXK0</accession>
<gene>
    <name evidence="2" type="ordered locus">NP_3626A</name>
</gene>
<dbReference type="KEGG" id="nph:NP_3626A"/>
<dbReference type="SUPFAM" id="SSF53335">
    <property type="entry name" value="S-adenosyl-L-methionine-dependent methyltransferases"/>
    <property type="match status" value="1"/>
</dbReference>
<dbReference type="Proteomes" id="UP000002698">
    <property type="component" value="Chromosome"/>
</dbReference>
<evidence type="ECO:0000259" key="1">
    <source>
        <dbReference type="Pfam" id="PF05050"/>
    </source>
</evidence>
<dbReference type="EC" id="2.1.1.-" evidence="2"/>
<dbReference type="GeneID" id="3701829"/>
<dbReference type="PANTHER" id="PTHR34203">
    <property type="entry name" value="METHYLTRANSFERASE, FKBM FAMILY PROTEIN"/>
    <property type="match status" value="1"/>
</dbReference>
<dbReference type="RefSeq" id="WP_011323524.1">
    <property type="nucleotide sequence ID" value="NC_007426.1"/>
</dbReference>
<evidence type="ECO:0000313" key="2">
    <source>
        <dbReference type="EMBL" id="CAI49904.1"/>
    </source>
</evidence>
<dbReference type="GO" id="GO:0008168">
    <property type="term" value="F:methyltransferase activity"/>
    <property type="evidence" value="ECO:0007669"/>
    <property type="project" value="UniProtKB-KW"/>
</dbReference>